<dbReference type="Gene3D" id="3.30.200.20">
    <property type="entry name" value="Phosphorylase Kinase, domain 1"/>
    <property type="match status" value="1"/>
</dbReference>
<evidence type="ECO:0000313" key="1">
    <source>
        <dbReference type="EMBL" id="KAK3794195.1"/>
    </source>
</evidence>
<name>A0AAE1AUD7_9GAST</name>
<dbReference type="Proteomes" id="UP001283361">
    <property type="component" value="Unassembled WGS sequence"/>
</dbReference>
<dbReference type="AlphaFoldDB" id="A0AAE1AUD7"/>
<gene>
    <name evidence="1" type="ORF">RRG08_049595</name>
</gene>
<comment type="caution">
    <text evidence="1">The sequence shown here is derived from an EMBL/GenBank/DDBJ whole genome shotgun (WGS) entry which is preliminary data.</text>
</comment>
<proteinExistence type="predicted"/>
<evidence type="ECO:0000313" key="2">
    <source>
        <dbReference type="Proteomes" id="UP001283361"/>
    </source>
</evidence>
<keyword evidence="2" id="KW-1185">Reference proteome</keyword>
<organism evidence="1 2">
    <name type="scientific">Elysia crispata</name>
    <name type="common">lettuce slug</name>
    <dbReference type="NCBI Taxonomy" id="231223"/>
    <lineage>
        <taxon>Eukaryota</taxon>
        <taxon>Metazoa</taxon>
        <taxon>Spiralia</taxon>
        <taxon>Lophotrochozoa</taxon>
        <taxon>Mollusca</taxon>
        <taxon>Gastropoda</taxon>
        <taxon>Heterobranchia</taxon>
        <taxon>Euthyneura</taxon>
        <taxon>Panpulmonata</taxon>
        <taxon>Sacoglossa</taxon>
        <taxon>Placobranchoidea</taxon>
        <taxon>Plakobranchidae</taxon>
        <taxon>Elysia</taxon>
    </lineage>
</organism>
<protein>
    <submittedName>
        <fullName evidence="1">Uncharacterized protein</fullName>
    </submittedName>
</protein>
<sequence>MASWLTQRAVTEPPRACRYWCRCAASGDLQALAKVELRETKDPNIISSQRPEERHVFDVVHKSERRQQHAAKETEFLRLKRSRLGVDDFESLKVIGRGAFGELNRRVSLGGPGRVAHPITGHFYLGSLCCCCGDLIGGSGNGGGGGDGGDGDGDGVAPIPIPLSSLWAARVLPETIDERYAVTLSGVRAGEIS</sequence>
<accession>A0AAE1AUD7</accession>
<dbReference type="EMBL" id="JAWDGP010001132">
    <property type="protein sequence ID" value="KAK3794195.1"/>
    <property type="molecule type" value="Genomic_DNA"/>
</dbReference>
<reference evidence="1" key="1">
    <citation type="journal article" date="2023" name="G3 (Bethesda)">
        <title>A reference genome for the long-term kleptoplast-retaining sea slug Elysia crispata morphotype clarki.</title>
        <authorList>
            <person name="Eastman K.E."/>
            <person name="Pendleton A.L."/>
            <person name="Shaikh M.A."/>
            <person name="Suttiyut T."/>
            <person name="Ogas R."/>
            <person name="Tomko P."/>
            <person name="Gavelis G."/>
            <person name="Widhalm J.R."/>
            <person name="Wisecaver J.H."/>
        </authorList>
    </citation>
    <scope>NUCLEOTIDE SEQUENCE</scope>
    <source>
        <strain evidence="1">ECLA1</strain>
    </source>
</reference>